<proteinExistence type="predicted"/>
<feature type="non-terminal residue" evidence="1">
    <location>
        <position position="79"/>
    </location>
</feature>
<name>A0A7J6UW12_THATH</name>
<sequence>FFPVSFSSSIAIVSFVDLQTPARFEIYNLVVVKPQTQISLGFSQKSSWRLEGGFALIFPWHRLSLFDLLFNCRRASKRN</sequence>
<protein>
    <submittedName>
        <fullName evidence="1">Uncharacterized protein</fullName>
    </submittedName>
</protein>
<accession>A0A7J6UW12</accession>
<gene>
    <name evidence="1" type="ORF">FRX31_033626</name>
</gene>
<reference evidence="1 2" key="1">
    <citation type="submission" date="2020-06" db="EMBL/GenBank/DDBJ databases">
        <title>Transcriptomic and genomic resources for Thalictrum thalictroides and T. hernandezii: Facilitating candidate gene discovery in an emerging model plant lineage.</title>
        <authorList>
            <person name="Arias T."/>
            <person name="Riano-Pachon D.M."/>
            <person name="Di Stilio V.S."/>
        </authorList>
    </citation>
    <scope>NUCLEOTIDE SEQUENCE [LARGE SCALE GENOMIC DNA]</scope>
    <source>
        <strain evidence="2">cv. WT478/WT964</strain>
        <tissue evidence="1">Leaves</tissue>
    </source>
</reference>
<comment type="caution">
    <text evidence="1">The sequence shown here is derived from an EMBL/GenBank/DDBJ whole genome shotgun (WGS) entry which is preliminary data.</text>
</comment>
<dbReference type="AlphaFoldDB" id="A0A7J6UW12"/>
<keyword evidence="2" id="KW-1185">Reference proteome</keyword>
<organism evidence="1 2">
    <name type="scientific">Thalictrum thalictroides</name>
    <name type="common">Rue-anemone</name>
    <name type="synonym">Anemone thalictroides</name>
    <dbReference type="NCBI Taxonomy" id="46969"/>
    <lineage>
        <taxon>Eukaryota</taxon>
        <taxon>Viridiplantae</taxon>
        <taxon>Streptophyta</taxon>
        <taxon>Embryophyta</taxon>
        <taxon>Tracheophyta</taxon>
        <taxon>Spermatophyta</taxon>
        <taxon>Magnoliopsida</taxon>
        <taxon>Ranunculales</taxon>
        <taxon>Ranunculaceae</taxon>
        <taxon>Thalictroideae</taxon>
        <taxon>Thalictrum</taxon>
    </lineage>
</organism>
<evidence type="ECO:0000313" key="1">
    <source>
        <dbReference type="EMBL" id="KAF5176787.1"/>
    </source>
</evidence>
<evidence type="ECO:0000313" key="2">
    <source>
        <dbReference type="Proteomes" id="UP000554482"/>
    </source>
</evidence>
<dbReference type="EMBL" id="JABWDY010042245">
    <property type="protein sequence ID" value="KAF5176787.1"/>
    <property type="molecule type" value="Genomic_DNA"/>
</dbReference>
<dbReference type="Proteomes" id="UP000554482">
    <property type="component" value="Unassembled WGS sequence"/>
</dbReference>